<protein>
    <submittedName>
        <fullName evidence="8">ABC transporter</fullName>
    </submittedName>
</protein>
<comment type="caution">
    <text evidence="8">The sequence shown here is derived from an EMBL/GenBank/DDBJ whole genome shotgun (WGS) entry which is preliminary data.</text>
</comment>
<evidence type="ECO:0000256" key="5">
    <source>
        <dbReference type="ARBA" id="ARBA00022967"/>
    </source>
</evidence>
<name>A0A2N3PYX6_9PROT</name>
<dbReference type="InterPro" id="IPR017871">
    <property type="entry name" value="ABC_transporter-like_CS"/>
</dbReference>
<gene>
    <name evidence="8" type="ORF">CWS72_05930</name>
</gene>
<dbReference type="CDD" id="cd03214">
    <property type="entry name" value="ABC_Iron-Siderophores_B12_Hemin"/>
    <property type="match status" value="1"/>
</dbReference>
<reference evidence="9" key="1">
    <citation type="submission" date="2017-12" db="EMBL/GenBank/DDBJ databases">
        <title>Draft genome sequence of Telmatospirillum siberiense 26-4b1T, an acidotolerant peatland alphaproteobacterium potentially involved in sulfur cycling.</title>
        <authorList>
            <person name="Hausmann B."/>
            <person name="Pjevac P."/>
            <person name="Schreck K."/>
            <person name="Herbold C.W."/>
            <person name="Daims H."/>
            <person name="Wagner M."/>
            <person name="Pester M."/>
            <person name="Loy A."/>
        </authorList>
    </citation>
    <scope>NUCLEOTIDE SEQUENCE [LARGE SCALE GENOMIC DNA]</scope>
    <source>
        <strain evidence="9">26-4b1</strain>
    </source>
</reference>
<evidence type="ECO:0000256" key="2">
    <source>
        <dbReference type="ARBA" id="ARBA00022448"/>
    </source>
</evidence>
<evidence type="ECO:0000256" key="3">
    <source>
        <dbReference type="ARBA" id="ARBA00022741"/>
    </source>
</evidence>
<dbReference type="SMART" id="SM00382">
    <property type="entry name" value="AAA"/>
    <property type="match status" value="1"/>
</dbReference>
<comment type="function">
    <text evidence="6">Part of the ABC transporter complex HmuTUV involved in hemin import. Responsible for energy coupling to the transport system.</text>
</comment>
<feature type="domain" description="ABC transporter" evidence="7">
    <location>
        <begin position="3"/>
        <end position="238"/>
    </location>
</feature>
<dbReference type="PANTHER" id="PTHR42794">
    <property type="entry name" value="HEMIN IMPORT ATP-BINDING PROTEIN HMUV"/>
    <property type="match status" value="1"/>
</dbReference>
<comment type="similarity">
    <text evidence="1">Belongs to the ABC transporter superfamily.</text>
</comment>
<dbReference type="Gene3D" id="3.40.50.300">
    <property type="entry name" value="P-loop containing nucleotide triphosphate hydrolases"/>
    <property type="match status" value="1"/>
</dbReference>
<evidence type="ECO:0000259" key="7">
    <source>
        <dbReference type="PROSITE" id="PS50893"/>
    </source>
</evidence>
<sequence length="257" mass="27573">MGLEVDGLAIGYGRTVVGRDLSFTLAARQVMCLLGPNGSGKSTLFKTILGLLPALEGEVRLDGERVRDWSRRRFAKAIAYVPQSHRSFFSFTALDLVIMGRTAHIGAFAMPSGEDHDVAHASLARLGMDHLATRSFPELSGGEQQMVLVARALAQEARILILDEPTASLDFGNRVKLLREIRRLADGGLGVILSTHDPDHALQIADQVLLLHQGRALAAGSPAETVTAETLRQVYGVDVAILDAGAGRRVCVSSIQS</sequence>
<dbReference type="RefSeq" id="WP_101249653.1">
    <property type="nucleotide sequence ID" value="NZ_PIUM01000004.1"/>
</dbReference>
<keyword evidence="2" id="KW-0813">Transport</keyword>
<dbReference type="EMBL" id="PIUM01000004">
    <property type="protein sequence ID" value="PKU25598.1"/>
    <property type="molecule type" value="Genomic_DNA"/>
</dbReference>
<dbReference type="PROSITE" id="PS50893">
    <property type="entry name" value="ABC_TRANSPORTER_2"/>
    <property type="match status" value="1"/>
</dbReference>
<dbReference type="Pfam" id="PF00005">
    <property type="entry name" value="ABC_tran"/>
    <property type="match status" value="1"/>
</dbReference>
<dbReference type="AlphaFoldDB" id="A0A2N3PYX6"/>
<proteinExistence type="inferred from homology"/>
<keyword evidence="3" id="KW-0547">Nucleotide-binding</keyword>
<dbReference type="InterPro" id="IPR003439">
    <property type="entry name" value="ABC_transporter-like_ATP-bd"/>
</dbReference>
<dbReference type="InterPro" id="IPR003593">
    <property type="entry name" value="AAA+_ATPase"/>
</dbReference>
<dbReference type="GO" id="GO:0005524">
    <property type="term" value="F:ATP binding"/>
    <property type="evidence" value="ECO:0007669"/>
    <property type="project" value="UniProtKB-KW"/>
</dbReference>
<dbReference type="SUPFAM" id="SSF52540">
    <property type="entry name" value="P-loop containing nucleoside triphosphate hydrolases"/>
    <property type="match status" value="1"/>
</dbReference>
<evidence type="ECO:0000256" key="4">
    <source>
        <dbReference type="ARBA" id="ARBA00022840"/>
    </source>
</evidence>
<dbReference type="GO" id="GO:0016887">
    <property type="term" value="F:ATP hydrolysis activity"/>
    <property type="evidence" value="ECO:0007669"/>
    <property type="project" value="InterPro"/>
</dbReference>
<evidence type="ECO:0000313" key="9">
    <source>
        <dbReference type="Proteomes" id="UP000233293"/>
    </source>
</evidence>
<dbReference type="Proteomes" id="UP000233293">
    <property type="component" value="Unassembled WGS sequence"/>
</dbReference>
<evidence type="ECO:0000256" key="1">
    <source>
        <dbReference type="ARBA" id="ARBA00005417"/>
    </source>
</evidence>
<keyword evidence="5" id="KW-1278">Translocase</keyword>
<keyword evidence="9" id="KW-1185">Reference proteome</keyword>
<organism evidence="8 9">
    <name type="scientific">Telmatospirillum siberiense</name>
    <dbReference type="NCBI Taxonomy" id="382514"/>
    <lineage>
        <taxon>Bacteria</taxon>
        <taxon>Pseudomonadati</taxon>
        <taxon>Pseudomonadota</taxon>
        <taxon>Alphaproteobacteria</taxon>
        <taxon>Rhodospirillales</taxon>
        <taxon>Rhodospirillaceae</taxon>
        <taxon>Telmatospirillum</taxon>
    </lineage>
</organism>
<evidence type="ECO:0000256" key="6">
    <source>
        <dbReference type="ARBA" id="ARBA00037066"/>
    </source>
</evidence>
<keyword evidence="4" id="KW-0067">ATP-binding</keyword>
<dbReference type="InterPro" id="IPR027417">
    <property type="entry name" value="P-loop_NTPase"/>
</dbReference>
<dbReference type="PROSITE" id="PS00211">
    <property type="entry name" value="ABC_TRANSPORTER_1"/>
    <property type="match status" value="1"/>
</dbReference>
<evidence type="ECO:0000313" key="8">
    <source>
        <dbReference type="EMBL" id="PKU25598.1"/>
    </source>
</evidence>
<accession>A0A2N3PYX6</accession>
<dbReference type="PANTHER" id="PTHR42794:SF1">
    <property type="entry name" value="HEMIN IMPORT ATP-BINDING PROTEIN HMUV"/>
    <property type="match status" value="1"/>
</dbReference>
<dbReference type="OrthoDB" id="9806726at2"/>
<dbReference type="FunFam" id="3.40.50.300:FF:000134">
    <property type="entry name" value="Iron-enterobactin ABC transporter ATP-binding protein"/>
    <property type="match status" value="1"/>
</dbReference>